<accession>A0A2Z6IN26</accession>
<evidence type="ECO:0000313" key="1">
    <source>
        <dbReference type="EMBL" id="BBF66447.1"/>
    </source>
</evidence>
<dbReference type="AlphaFoldDB" id="A0A2Z6IN26"/>
<dbReference type="KEGG" id="afj:AFERRID_26650"/>
<protein>
    <submittedName>
        <fullName evidence="1">Uncharacterized protein</fullName>
    </submittedName>
</protein>
<keyword evidence="2" id="KW-1185">Reference proteome</keyword>
<dbReference type="Proteomes" id="UP000280188">
    <property type="component" value="Chromosome"/>
</dbReference>
<evidence type="ECO:0000313" key="2">
    <source>
        <dbReference type="Proteomes" id="UP000280188"/>
    </source>
</evidence>
<reference evidence="1 2" key="1">
    <citation type="journal article" date="2018" name="Microbiol. Resour. Announc.">
        <title>Complete Genome Sequence of Acidithiobacillus ferridurans JCM 18981.</title>
        <authorList>
            <person name="Miyauchi T."/>
            <person name="Kouzuma A."/>
            <person name="Abe T."/>
            <person name="Watanabe K."/>
        </authorList>
    </citation>
    <scope>NUCLEOTIDE SEQUENCE [LARGE SCALE GENOMIC DNA]</scope>
    <source>
        <strain evidence="2">ATCC 33020 / DSM 29468 / JCM 18981 / 11Fe</strain>
    </source>
</reference>
<gene>
    <name evidence="1" type="ORF">AFERRID_26650</name>
</gene>
<dbReference type="RefSeq" id="WP_126605449.1">
    <property type="nucleotide sequence ID" value="NZ_AP018795.1"/>
</dbReference>
<dbReference type="EMBL" id="AP018795">
    <property type="protein sequence ID" value="BBF66447.1"/>
    <property type="molecule type" value="Genomic_DNA"/>
</dbReference>
<organism evidence="1 2">
    <name type="scientific">Acidithiobacillus ferridurans</name>
    <dbReference type="NCBI Taxonomy" id="1232575"/>
    <lineage>
        <taxon>Bacteria</taxon>
        <taxon>Pseudomonadati</taxon>
        <taxon>Pseudomonadota</taxon>
        <taxon>Acidithiobacillia</taxon>
        <taxon>Acidithiobacillales</taxon>
        <taxon>Acidithiobacillaceae</taxon>
        <taxon>Acidithiobacillus</taxon>
    </lineage>
</organism>
<proteinExistence type="predicted"/>
<name>A0A2Z6IN26_ACIFI</name>
<sequence length="310" mass="34703">MREETMSSQEDMEDLPEHESMEEILETQEFRGLLDGALDNYDPFGPADDIDDITDDDLAHVHASMAAAERARIIEGLEKAFSGEYFKIIPLWYRIPYNDSPARQILGHLHCKDFSDMPMDVRVVLYRAAIHCVRLQNPDAAFKFSDFPFPEKLANVERPELAQRGNDCRRDLVDRIVDKIQVTAGSTVWNKPWTNTRATTPPKELPEDSGFPCLSPLSEPNLQPKQGRVAGNATFNRSTNMSFALIAFLAGLLVLAIVCWMQAAATHGVTPRVPPLPHFLHAPTVYTPEIPQILHVHPTIPTTPAQGISQ</sequence>